<dbReference type="InterPro" id="IPR027640">
    <property type="entry name" value="Kinesin-like_fam"/>
</dbReference>
<reference evidence="9 10" key="1">
    <citation type="submission" date="2021-06" db="EMBL/GenBank/DDBJ databases">
        <title>Caerostris extrusa draft genome.</title>
        <authorList>
            <person name="Kono N."/>
            <person name="Arakawa K."/>
        </authorList>
    </citation>
    <scope>NUCLEOTIDE SEQUENCE [LARGE SCALE GENOMIC DNA]</scope>
</reference>
<keyword evidence="5" id="KW-0505">Motor protein</keyword>
<keyword evidence="3" id="KW-0067">ATP-binding</keyword>
<evidence type="ECO:0000256" key="4">
    <source>
        <dbReference type="ARBA" id="ARBA00023054"/>
    </source>
</evidence>
<dbReference type="AlphaFoldDB" id="A0AAV4NK98"/>
<dbReference type="Gene3D" id="3.40.850.10">
    <property type="entry name" value="Kinesin motor domain"/>
    <property type="match status" value="1"/>
</dbReference>
<dbReference type="InterPro" id="IPR001752">
    <property type="entry name" value="Kinesin_motor_dom"/>
</dbReference>
<evidence type="ECO:0000256" key="2">
    <source>
        <dbReference type="ARBA" id="ARBA00022741"/>
    </source>
</evidence>
<dbReference type="SMART" id="SM00129">
    <property type="entry name" value="KISc"/>
    <property type="match status" value="1"/>
</dbReference>
<evidence type="ECO:0000256" key="5">
    <source>
        <dbReference type="ARBA" id="ARBA00023175"/>
    </source>
</evidence>
<comment type="subcellular location">
    <subcellularLocation>
        <location evidence="1">Cytoplasm</location>
        <location evidence="1">Cytoskeleton</location>
    </subcellularLocation>
</comment>
<dbReference type="GO" id="GO:0007018">
    <property type="term" value="P:microtubule-based movement"/>
    <property type="evidence" value="ECO:0007669"/>
    <property type="project" value="InterPro"/>
</dbReference>
<organism evidence="9 10">
    <name type="scientific">Caerostris extrusa</name>
    <name type="common">Bark spider</name>
    <name type="synonym">Caerostris bankana</name>
    <dbReference type="NCBI Taxonomy" id="172846"/>
    <lineage>
        <taxon>Eukaryota</taxon>
        <taxon>Metazoa</taxon>
        <taxon>Ecdysozoa</taxon>
        <taxon>Arthropoda</taxon>
        <taxon>Chelicerata</taxon>
        <taxon>Arachnida</taxon>
        <taxon>Araneae</taxon>
        <taxon>Araneomorphae</taxon>
        <taxon>Entelegynae</taxon>
        <taxon>Araneoidea</taxon>
        <taxon>Araneidae</taxon>
        <taxon>Caerostris</taxon>
    </lineage>
</organism>
<keyword evidence="2" id="KW-0547">Nucleotide-binding</keyword>
<dbReference type="Proteomes" id="UP001054945">
    <property type="component" value="Unassembled WGS sequence"/>
</dbReference>
<dbReference type="PANTHER" id="PTHR47968">
    <property type="entry name" value="CENTROMERE PROTEIN E"/>
    <property type="match status" value="1"/>
</dbReference>
<keyword evidence="4" id="KW-0175">Coiled coil</keyword>
<evidence type="ECO:0000256" key="3">
    <source>
        <dbReference type="ARBA" id="ARBA00022840"/>
    </source>
</evidence>
<comment type="caution">
    <text evidence="7">Lacks conserved residue(s) required for the propagation of feature annotation.</text>
</comment>
<evidence type="ECO:0000313" key="10">
    <source>
        <dbReference type="Proteomes" id="UP001054945"/>
    </source>
</evidence>
<keyword evidence="6" id="KW-0206">Cytoskeleton</keyword>
<comment type="caution">
    <text evidence="9">The sequence shown here is derived from an EMBL/GenBank/DDBJ whole genome shotgun (WGS) entry which is preliminary data.</text>
</comment>
<dbReference type="PRINTS" id="PR00380">
    <property type="entry name" value="KINESINHEAVY"/>
</dbReference>
<dbReference type="Pfam" id="PF00225">
    <property type="entry name" value="Kinesin"/>
    <property type="match status" value="1"/>
</dbReference>
<dbReference type="EMBL" id="BPLR01003449">
    <property type="protein sequence ID" value="GIX84750.1"/>
    <property type="molecule type" value="Genomic_DNA"/>
</dbReference>
<gene>
    <name evidence="9" type="primary">DNTS_024825</name>
    <name evidence="9" type="ORF">CEXT_811831</name>
</gene>
<dbReference type="GO" id="GO:0003777">
    <property type="term" value="F:microtubule motor activity"/>
    <property type="evidence" value="ECO:0007669"/>
    <property type="project" value="InterPro"/>
</dbReference>
<comment type="similarity">
    <text evidence="7">Belongs to the TRAFAC class myosin-kinesin ATPase superfamily. Kinesin family.</text>
</comment>
<keyword evidence="10" id="KW-1185">Reference proteome</keyword>
<feature type="domain" description="Kinesin motor" evidence="8">
    <location>
        <begin position="1"/>
        <end position="162"/>
    </location>
</feature>
<proteinExistence type="inferred from homology"/>
<dbReference type="PROSITE" id="PS50067">
    <property type="entry name" value="KINESIN_MOTOR_2"/>
    <property type="match status" value="1"/>
</dbReference>
<evidence type="ECO:0000256" key="6">
    <source>
        <dbReference type="ARBA" id="ARBA00023212"/>
    </source>
</evidence>
<sequence>MSVFCKVIQAIASQFPRRPKCASMHIYFVVLLKNKVIQFSMKTVQKSHLIFRMVFEIGDHTDGTIHISELNLVDFAGLRASEQEMNEFPKCKNDSLFFLSEIILQLRHKQAKDVNYERSKLTRVLKNSFGGKAVTLLICTVIPTNLIETFYALQFGIATMHVKNESKVVASAEKSLVCKLRDLHYFNLEPIESAAKLQQAQGMDEKLKKIISYCNYILIPVLKMKTYNLKSLCGSSSSTLRCRKSLASHSQPFIIKTKQNVKYCYIPEDKKKV</sequence>
<accession>A0AAV4NK98</accession>
<evidence type="ECO:0000313" key="9">
    <source>
        <dbReference type="EMBL" id="GIX84750.1"/>
    </source>
</evidence>
<dbReference type="InterPro" id="IPR027417">
    <property type="entry name" value="P-loop_NTPase"/>
</dbReference>
<dbReference type="PANTHER" id="PTHR47968:SF75">
    <property type="entry name" value="CENTROMERE-ASSOCIATED PROTEIN E"/>
    <property type="match status" value="1"/>
</dbReference>
<dbReference type="SUPFAM" id="SSF52540">
    <property type="entry name" value="P-loop containing nucleoside triphosphate hydrolases"/>
    <property type="match status" value="1"/>
</dbReference>
<keyword evidence="6" id="KW-0963">Cytoplasm</keyword>
<evidence type="ECO:0000256" key="7">
    <source>
        <dbReference type="PROSITE-ProRule" id="PRU00283"/>
    </source>
</evidence>
<name>A0AAV4NK98_CAEEX</name>
<dbReference type="GO" id="GO:0015630">
    <property type="term" value="C:microtubule cytoskeleton"/>
    <property type="evidence" value="ECO:0007669"/>
    <property type="project" value="UniProtKB-ARBA"/>
</dbReference>
<evidence type="ECO:0000259" key="8">
    <source>
        <dbReference type="PROSITE" id="PS50067"/>
    </source>
</evidence>
<dbReference type="GO" id="GO:0008017">
    <property type="term" value="F:microtubule binding"/>
    <property type="evidence" value="ECO:0007669"/>
    <property type="project" value="InterPro"/>
</dbReference>
<protein>
    <recommendedName>
        <fullName evidence="8">Kinesin motor domain-containing protein</fullName>
    </recommendedName>
</protein>
<dbReference type="GO" id="GO:0005524">
    <property type="term" value="F:ATP binding"/>
    <property type="evidence" value="ECO:0007669"/>
    <property type="project" value="UniProtKB-KW"/>
</dbReference>
<dbReference type="InterPro" id="IPR036961">
    <property type="entry name" value="Kinesin_motor_dom_sf"/>
</dbReference>
<evidence type="ECO:0000256" key="1">
    <source>
        <dbReference type="ARBA" id="ARBA00004245"/>
    </source>
</evidence>